<dbReference type="EMBL" id="CP044065">
    <property type="protein sequence ID" value="QET01212.1"/>
    <property type="molecule type" value="Genomic_DNA"/>
</dbReference>
<organism evidence="1 2">
    <name type="scientific">Cupriavidus pauculus</name>
    <dbReference type="NCBI Taxonomy" id="82633"/>
    <lineage>
        <taxon>Bacteria</taxon>
        <taxon>Pseudomonadati</taxon>
        <taxon>Pseudomonadota</taxon>
        <taxon>Betaproteobacteria</taxon>
        <taxon>Burkholderiales</taxon>
        <taxon>Burkholderiaceae</taxon>
        <taxon>Cupriavidus</taxon>
    </lineage>
</organism>
<gene>
    <name evidence="1" type="ORF">FOB72_03620</name>
</gene>
<dbReference type="SUPFAM" id="SSF52833">
    <property type="entry name" value="Thioredoxin-like"/>
    <property type="match status" value="1"/>
</dbReference>
<protein>
    <submittedName>
        <fullName evidence="1">DsbA family protein</fullName>
    </submittedName>
</protein>
<name>A0A5P2GZY9_9BURK</name>
<dbReference type="PANTHER" id="PTHR13887:SF54">
    <property type="entry name" value="DSBA FAMILY PROTEIN"/>
    <property type="match status" value="1"/>
</dbReference>
<dbReference type="PANTHER" id="PTHR13887">
    <property type="entry name" value="GLUTATHIONE S-TRANSFERASE KAPPA"/>
    <property type="match status" value="1"/>
</dbReference>
<dbReference type="Gene3D" id="3.40.30.10">
    <property type="entry name" value="Glutaredoxin"/>
    <property type="match status" value="1"/>
</dbReference>
<dbReference type="Gene3D" id="1.10.472.60">
    <property type="entry name" value="putative protein disulfide isomerase domain"/>
    <property type="match status" value="1"/>
</dbReference>
<evidence type="ECO:0000313" key="1">
    <source>
        <dbReference type="EMBL" id="QET01212.1"/>
    </source>
</evidence>
<accession>A0A5P2GZY9</accession>
<dbReference type="RefSeq" id="WP_150371272.1">
    <property type="nucleotide sequence ID" value="NZ_CP044065.1"/>
</dbReference>
<reference evidence="1 2" key="1">
    <citation type="submission" date="2019-09" db="EMBL/GenBank/DDBJ databases">
        <title>FDA dAtabase for Regulatory Grade micrObial Sequences (FDA-ARGOS): Supporting development and validation of Infectious Disease Dx tests.</title>
        <authorList>
            <person name="Sciortino C."/>
            <person name="Tallon L."/>
            <person name="Sadzewicz L."/>
            <person name="Vavikolanu K."/>
            <person name="Mehta A."/>
            <person name="Aluvathingal J."/>
            <person name="Nadendla S."/>
            <person name="Nandy P."/>
            <person name="Geyer C."/>
            <person name="Yan Y."/>
            <person name="Sichtig H."/>
        </authorList>
    </citation>
    <scope>NUCLEOTIDE SEQUENCE [LARGE SCALE GENOMIC DNA]</scope>
    <source>
        <strain evidence="1 2">FDAARGOS_664</strain>
    </source>
</reference>
<dbReference type="AlphaFoldDB" id="A0A5P2GZY9"/>
<evidence type="ECO:0000313" key="2">
    <source>
        <dbReference type="Proteomes" id="UP000322822"/>
    </source>
</evidence>
<proteinExistence type="predicted"/>
<dbReference type="InterPro" id="IPR036249">
    <property type="entry name" value="Thioredoxin-like_sf"/>
</dbReference>
<dbReference type="CDD" id="cd03025">
    <property type="entry name" value="DsbA_FrnE_like"/>
    <property type="match status" value="1"/>
</dbReference>
<dbReference type="Proteomes" id="UP000322822">
    <property type="component" value="Chromosome 1"/>
</dbReference>
<sequence>MTQELELIYIGDPMCSWCYGFGKEMTALQAKLGERYPGLPLRILVGGIRAGATDVLDDAGKRFRLQHWARVEQASGLPFNREAFLAREGFVYDTEPICRAVVAARGLMPDADLLAVFRALQRAFYVEGRDTTDGAVLAEAAVAALTAQGHDVTAEAFLAAWRSDAVMAETAQDFRTVRQWGVNSFPVVALRAGQNLYQVAAGYTPVEALVNQFERVVESARSSSAAA</sequence>
<dbReference type="OrthoDB" id="9813770at2"/>